<dbReference type="RefSeq" id="WP_075978156.1">
    <property type="nucleotide sequence ID" value="NZ_MKQR01000028.1"/>
</dbReference>
<feature type="transmembrane region" description="Helical" evidence="1">
    <location>
        <begin position="96"/>
        <end position="114"/>
    </location>
</feature>
<evidence type="ECO:0000313" key="3">
    <source>
        <dbReference type="Proteomes" id="UP000186040"/>
    </source>
</evidence>
<protein>
    <recommendedName>
        <fullName evidence="4">Integral membrane protein</fullName>
    </recommendedName>
</protein>
<gene>
    <name evidence="2" type="ORF">BJP25_02875</name>
</gene>
<keyword evidence="1" id="KW-1133">Transmembrane helix</keyword>
<evidence type="ECO:0000256" key="1">
    <source>
        <dbReference type="SAM" id="Phobius"/>
    </source>
</evidence>
<feature type="transmembrane region" description="Helical" evidence="1">
    <location>
        <begin position="260"/>
        <end position="293"/>
    </location>
</feature>
<feature type="transmembrane region" description="Helical" evidence="1">
    <location>
        <begin position="408"/>
        <end position="424"/>
    </location>
</feature>
<feature type="transmembrane region" description="Helical" evidence="1">
    <location>
        <begin position="300"/>
        <end position="323"/>
    </location>
</feature>
<evidence type="ECO:0000313" key="2">
    <source>
        <dbReference type="EMBL" id="OLR89947.1"/>
    </source>
</evidence>
<name>A0A1Q9LD36_9PSEU</name>
<dbReference type="OrthoDB" id="5242248at2"/>
<dbReference type="AlphaFoldDB" id="A0A1Q9LD36"/>
<evidence type="ECO:0008006" key="4">
    <source>
        <dbReference type="Google" id="ProtNLM"/>
    </source>
</evidence>
<feature type="transmembrane region" description="Helical" evidence="1">
    <location>
        <begin position="343"/>
        <end position="365"/>
    </location>
</feature>
<dbReference type="EMBL" id="MKQR01000028">
    <property type="protein sequence ID" value="OLR89947.1"/>
    <property type="molecule type" value="Genomic_DNA"/>
</dbReference>
<keyword evidence="1" id="KW-0812">Transmembrane</keyword>
<accession>A0A1Q9LD36</accession>
<reference evidence="2 3" key="1">
    <citation type="submission" date="2016-10" db="EMBL/GenBank/DDBJ databases">
        <title>The Draft Genome Sequence of Actinokineospora bangkokensis 44EHWT reveals the biosynthetic pathway of antifungal compounds Thailandins with unusual extender unit butylmalonyl-CoA.</title>
        <authorList>
            <person name="Greule A."/>
            <person name="Intra B."/>
            <person name="Flemming S."/>
            <person name="Rommel M.G."/>
            <person name="Panbangred W."/>
            <person name="Bechthold A."/>
        </authorList>
    </citation>
    <scope>NUCLEOTIDE SEQUENCE [LARGE SCALE GENOMIC DNA]</scope>
    <source>
        <strain evidence="2 3">44EHW</strain>
    </source>
</reference>
<feature type="transmembrane region" description="Helical" evidence="1">
    <location>
        <begin position="187"/>
        <end position="211"/>
    </location>
</feature>
<organism evidence="2 3">
    <name type="scientific">Actinokineospora bangkokensis</name>
    <dbReference type="NCBI Taxonomy" id="1193682"/>
    <lineage>
        <taxon>Bacteria</taxon>
        <taxon>Bacillati</taxon>
        <taxon>Actinomycetota</taxon>
        <taxon>Actinomycetes</taxon>
        <taxon>Pseudonocardiales</taxon>
        <taxon>Pseudonocardiaceae</taxon>
        <taxon>Actinokineospora</taxon>
    </lineage>
</organism>
<dbReference type="STRING" id="1193682.BJP25_02875"/>
<feature type="transmembrane region" description="Helical" evidence="1">
    <location>
        <begin position="16"/>
        <end position="42"/>
    </location>
</feature>
<comment type="caution">
    <text evidence="2">The sequence shown here is derived from an EMBL/GenBank/DDBJ whole genome shotgun (WGS) entry which is preliminary data.</text>
</comment>
<keyword evidence="1" id="KW-0472">Membrane</keyword>
<dbReference type="Proteomes" id="UP000186040">
    <property type="component" value="Unassembled WGS sequence"/>
</dbReference>
<proteinExistence type="predicted"/>
<keyword evidence="3" id="KW-1185">Reference proteome</keyword>
<feature type="transmembrane region" description="Helical" evidence="1">
    <location>
        <begin position="62"/>
        <end position="84"/>
    </location>
</feature>
<feature type="transmembrane region" description="Helical" evidence="1">
    <location>
        <begin position="431"/>
        <end position="448"/>
    </location>
</feature>
<feature type="transmembrane region" description="Helical" evidence="1">
    <location>
        <begin position="223"/>
        <end position="254"/>
    </location>
</feature>
<sequence length="451" mass="47457">MATRTPTRTSGLRADLIAAGAALALVAAAIAVGFGAGVRLFGSTHFPGAPDSFGEWPVLAQWLPHVGPGTPLAVVVAVAGITWGPTLAQRLSWRRALAATYGLGIAWTFSLALVDGWTRGIANQLTSQDEYLAAVPGITDIPRMLETFAGRILDYQPDSWITHVAGHPPGITLLFVWLDRIGLGGGAWAAVVCVLVGGLVTVAVPTTIAALGDPDRARLALPFLALFPGAVWMGVSADALFAGVTACGVALLAVGAVRQRWALCFAGGVLLGCGIFLSYGLMLMGVIALSAVLVAGSWKALAWAVPGALVVVAAFLVAGFWWVDGYHLVVERYYQGIANFRPYGYWVWADLASLVFVLGPATAAGLRRSAVDGFLRLRPSATVAMTRGALLAVLAADLSGLSKSEVERIWLPFAVWLVAACALLPRRTHRWWLAGQAVLALAVNHLLLTNW</sequence>